<reference evidence="1 2" key="1">
    <citation type="submission" date="2018-11" db="EMBL/GenBank/DDBJ databases">
        <title>Genomic Encyclopedia of Type Strains, Phase IV (KMG-IV): sequencing the most valuable type-strain genomes for metagenomic binning, comparative biology and taxonomic classification.</title>
        <authorList>
            <person name="Goeker M."/>
        </authorList>
    </citation>
    <scope>NUCLEOTIDE SEQUENCE [LARGE SCALE GENOMIC DNA]</scope>
    <source>
        <strain evidence="1 2">DSM 100316</strain>
    </source>
</reference>
<evidence type="ECO:0008006" key="3">
    <source>
        <dbReference type="Google" id="ProtNLM"/>
    </source>
</evidence>
<proteinExistence type="predicted"/>
<gene>
    <name evidence="1" type="ORF">EDC56_1964</name>
</gene>
<dbReference type="RefSeq" id="WP_123712305.1">
    <property type="nucleotide sequence ID" value="NZ_RKHR01000004.1"/>
</dbReference>
<keyword evidence="2" id="KW-1185">Reference proteome</keyword>
<dbReference type="EMBL" id="RKHR01000004">
    <property type="protein sequence ID" value="ROS01522.1"/>
    <property type="molecule type" value="Genomic_DNA"/>
</dbReference>
<dbReference type="OrthoDB" id="5726612at2"/>
<evidence type="ECO:0000313" key="1">
    <source>
        <dbReference type="EMBL" id="ROS01522.1"/>
    </source>
</evidence>
<dbReference type="Proteomes" id="UP000275394">
    <property type="component" value="Unassembled WGS sequence"/>
</dbReference>
<comment type="caution">
    <text evidence="1">The sequence shown here is derived from an EMBL/GenBank/DDBJ whole genome shotgun (WGS) entry which is preliminary data.</text>
</comment>
<sequence length="247" mass="28157">MKVNHRRLQRRYRFFSLVVGGFVLSLALPGCSWLPKNQMGEPVVEATDKAPVSTAELAERRKNVWINNTLAEAEMALVSNRLMRPKEDNAYSRYREILDIAPDNADAKIGVKRISRRYLVLAKEAFDHGSYARAEDFLARSKALQPDYVGAAAMTRYFAHHKSVAANEYLLEVTELTARDDAIKVSLEKIAALASQWQSRLLIVSRNDAEGRWIYQQLKEMADGYRFRANIEHGQPPRIVLLDQPLQ</sequence>
<evidence type="ECO:0000313" key="2">
    <source>
        <dbReference type="Proteomes" id="UP000275394"/>
    </source>
</evidence>
<protein>
    <recommendedName>
        <fullName evidence="3">Tetratricopeptide repeat protein</fullName>
    </recommendedName>
</protein>
<organism evidence="1 2">
    <name type="scientific">Sinobacterium caligoides</name>
    <dbReference type="NCBI Taxonomy" id="933926"/>
    <lineage>
        <taxon>Bacteria</taxon>
        <taxon>Pseudomonadati</taxon>
        <taxon>Pseudomonadota</taxon>
        <taxon>Gammaproteobacteria</taxon>
        <taxon>Cellvibrionales</taxon>
        <taxon>Spongiibacteraceae</taxon>
        <taxon>Sinobacterium</taxon>
    </lineage>
</organism>
<accession>A0A3N2DP87</accession>
<dbReference type="AlphaFoldDB" id="A0A3N2DP87"/>
<name>A0A3N2DP87_9GAMM</name>